<dbReference type="PANTHER" id="PTHR30561">
    <property type="entry name" value="SMR FAMILY PROTON-DEPENDENT DRUG EFFLUX TRANSPORTER SUGE"/>
    <property type="match status" value="1"/>
</dbReference>
<dbReference type="InterPro" id="IPR000390">
    <property type="entry name" value="Small_drug/metabolite_transptr"/>
</dbReference>
<evidence type="ECO:0000256" key="6">
    <source>
        <dbReference type="RuleBase" id="RU003942"/>
    </source>
</evidence>
<keyword evidence="3 6" id="KW-0812">Transmembrane</keyword>
<dbReference type="InterPro" id="IPR045324">
    <property type="entry name" value="Small_multidrug_res"/>
</dbReference>
<dbReference type="Gene3D" id="1.10.3730.20">
    <property type="match status" value="1"/>
</dbReference>
<dbReference type="EMBL" id="JBHSTE010000002">
    <property type="protein sequence ID" value="MFC6332095.1"/>
    <property type="molecule type" value="Genomic_DNA"/>
</dbReference>
<feature type="transmembrane region" description="Helical" evidence="7">
    <location>
        <begin position="59"/>
        <end position="79"/>
    </location>
</feature>
<evidence type="ECO:0000256" key="3">
    <source>
        <dbReference type="ARBA" id="ARBA00022692"/>
    </source>
</evidence>
<feature type="transmembrane region" description="Helical" evidence="7">
    <location>
        <begin position="7"/>
        <end position="27"/>
    </location>
</feature>
<keyword evidence="2" id="KW-1003">Cell membrane</keyword>
<dbReference type="RefSeq" id="WP_379232099.1">
    <property type="nucleotide sequence ID" value="NZ_JBHSTE010000002.1"/>
</dbReference>
<comment type="caution">
    <text evidence="8">The sequence shown here is derived from an EMBL/GenBank/DDBJ whole genome shotgun (WGS) entry which is preliminary data.</text>
</comment>
<sequence length="129" mass="13853">MHQNKYWVLVVIAGLFEVVWVSGLKYSSTPLQWTGTVIAIILSFYLFILTTYKLPTSTAYAVFVGLGAAGTVIVEMVVFNEPVHAGKIILLTTLLAGVVGLKLVEHPPADQNATETNISDTSSSKGGNK</sequence>
<evidence type="ECO:0000256" key="4">
    <source>
        <dbReference type="ARBA" id="ARBA00022989"/>
    </source>
</evidence>
<accession>A0ABW1V2V3</accession>
<reference evidence="9" key="1">
    <citation type="journal article" date="2019" name="Int. J. Syst. Evol. Microbiol.">
        <title>The Global Catalogue of Microorganisms (GCM) 10K type strain sequencing project: providing services to taxonomists for standard genome sequencing and annotation.</title>
        <authorList>
            <consortium name="The Broad Institute Genomics Platform"/>
            <consortium name="The Broad Institute Genome Sequencing Center for Infectious Disease"/>
            <person name="Wu L."/>
            <person name="Ma J."/>
        </authorList>
    </citation>
    <scope>NUCLEOTIDE SEQUENCE [LARGE SCALE GENOMIC DNA]</scope>
    <source>
        <strain evidence="9">PCU 280</strain>
    </source>
</reference>
<dbReference type="InterPro" id="IPR037185">
    <property type="entry name" value="EmrE-like"/>
</dbReference>
<evidence type="ECO:0000313" key="8">
    <source>
        <dbReference type="EMBL" id="MFC6332095.1"/>
    </source>
</evidence>
<keyword evidence="5 7" id="KW-0472">Membrane</keyword>
<feature type="transmembrane region" description="Helical" evidence="7">
    <location>
        <begin position="33"/>
        <end position="52"/>
    </location>
</feature>
<comment type="similarity">
    <text evidence="6">Belongs to the drug/metabolite transporter (DMT) superfamily. Small multidrug resistance (SMR) (TC 2.A.7.1) family.</text>
</comment>
<evidence type="ECO:0000256" key="1">
    <source>
        <dbReference type="ARBA" id="ARBA00004651"/>
    </source>
</evidence>
<evidence type="ECO:0000256" key="5">
    <source>
        <dbReference type="ARBA" id="ARBA00023136"/>
    </source>
</evidence>
<dbReference type="PANTHER" id="PTHR30561:SF7">
    <property type="entry name" value="GUANIDINIUM EFFLUX SYSTEM SUBUNIT GDNC-RELATED"/>
    <property type="match status" value="1"/>
</dbReference>
<gene>
    <name evidence="8" type="ORF">ACFP56_05625</name>
</gene>
<proteinExistence type="inferred from homology"/>
<dbReference type="Pfam" id="PF00893">
    <property type="entry name" value="Multi_Drug_Res"/>
    <property type="match status" value="1"/>
</dbReference>
<evidence type="ECO:0000256" key="7">
    <source>
        <dbReference type="SAM" id="Phobius"/>
    </source>
</evidence>
<protein>
    <submittedName>
        <fullName evidence="8">DMT family transporter</fullName>
    </submittedName>
</protein>
<comment type="subcellular location">
    <subcellularLocation>
        <location evidence="1 6">Cell membrane</location>
        <topology evidence="1 6">Multi-pass membrane protein</topology>
    </subcellularLocation>
</comment>
<keyword evidence="9" id="KW-1185">Reference proteome</keyword>
<dbReference type="Proteomes" id="UP001596233">
    <property type="component" value="Unassembled WGS sequence"/>
</dbReference>
<dbReference type="SUPFAM" id="SSF103481">
    <property type="entry name" value="Multidrug resistance efflux transporter EmrE"/>
    <property type="match status" value="1"/>
</dbReference>
<organism evidence="8 9">
    <name type="scientific">Paenibacillus septentrionalis</name>
    <dbReference type="NCBI Taxonomy" id="429342"/>
    <lineage>
        <taxon>Bacteria</taxon>
        <taxon>Bacillati</taxon>
        <taxon>Bacillota</taxon>
        <taxon>Bacilli</taxon>
        <taxon>Bacillales</taxon>
        <taxon>Paenibacillaceae</taxon>
        <taxon>Paenibacillus</taxon>
    </lineage>
</organism>
<keyword evidence="4 7" id="KW-1133">Transmembrane helix</keyword>
<feature type="transmembrane region" description="Helical" evidence="7">
    <location>
        <begin position="85"/>
        <end position="104"/>
    </location>
</feature>
<name>A0ABW1V2V3_9BACL</name>
<evidence type="ECO:0000313" key="9">
    <source>
        <dbReference type="Proteomes" id="UP001596233"/>
    </source>
</evidence>
<evidence type="ECO:0000256" key="2">
    <source>
        <dbReference type="ARBA" id="ARBA00022475"/>
    </source>
</evidence>